<dbReference type="Proteomes" id="UP000284375">
    <property type="component" value="Unassembled WGS sequence"/>
</dbReference>
<comment type="caution">
    <text evidence="1">The sequence shown here is derived from an EMBL/GenBank/DDBJ whole genome shotgun (WGS) entry which is preliminary data.</text>
</comment>
<dbReference type="OrthoDB" id="3557394at2759"/>
<name>A0A423W8J7_CYTCH</name>
<gene>
    <name evidence="1" type="ORF">VSDG_03040</name>
</gene>
<dbReference type="STRING" id="252740.A0A423W8J7"/>
<proteinExistence type="predicted"/>
<sequence length="226" mass="25808">MSLVRLFSDQSKTEHICRELLKLRDETRRHLFEHLRSFVVWPWWSRIWVVQEVAVSKVAVIQFGNISANWEVFVKAANVISSARRESPALAALETENTKVLEEFKDKLLNLEQTRRRWHADGGTDLGHLLQQLSICKASDDRDKVYGLLSLAKKEHKIRPDYTLDVLETYRNSALSIIHANASLACWAGDQQRKNRPGLSHLGFRIGAPVLIRPTGVARPMLTCTT</sequence>
<protein>
    <recommendedName>
        <fullName evidence="3">Heterokaryon incompatibility domain-containing protein</fullName>
    </recommendedName>
</protein>
<dbReference type="EMBL" id="LJZO01000010">
    <property type="protein sequence ID" value="ROV99671.1"/>
    <property type="molecule type" value="Genomic_DNA"/>
</dbReference>
<evidence type="ECO:0008006" key="3">
    <source>
        <dbReference type="Google" id="ProtNLM"/>
    </source>
</evidence>
<accession>A0A423W8J7</accession>
<dbReference type="InterPro" id="IPR052895">
    <property type="entry name" value="HetReg/Transcr_Mod"/>
</dbReference>
<evidence type="ECO:0000313" key="1">
    <source>
        <dbReference type="EMBL" id="ROV99671.1"/>
    </source>
</evidence>
<reference evidence="1 2" key="1">
    <citation type="submission" date="2015-09" db="EMBL/GenBank/DDBJ databases">
        <title>Host preference determinants of Valsa canker pathogens revealed by comparative genomics.</title>
        <authorList>
            <person name="Yin Z."/>
            <person name="Huang L."/>
        </authorList>
    </citation>
    <scope>NUCLEOTIDE SEQUENCE [LARGE SCALE GENOMIC DNA]</scope>
    <source>
        <strain evidence="1 2">YSFL</strain>
    </source>
</reference>
<dbReference type="AlphaFoldDB" id="A0A423W8J7"/>
<evidence type="ECO:0000313" key="2">
    <source>
        <dbReference type="Proteomes" id="UP000284375"/>
    </source>
</evidence>
<dbReference type="PANTHER" id="PTHR24148:SF64">
    <property type="entry name" value="HETEROKARYON INCOMPATIBILITY DOMAIN-CONTAINING PROTEIN"/>
    <property type="match status" value="1"/>
</dbReference>
<dbReference type="PANTHER" id="PTHR24148">
    <property type="entry name" value="ANKYRIN REPEAT DOMAIN-CONTAINING PROTEIN 39 HOMOLOG-RELATED"/>
    <property type="match status" value="1"/>
</dbReference>
<keyword evidence="2" id="KW-1185">Reference proteome</keyword>
<organism evidence="1 2">
    <name type="scientific">Cytospora chrysosperma</name>
    <name type="common">Cytospora canker fungus</name>
    <name type="synonym">Sphaeria chrysosperma</name>
    <dbReference type="NCBI Taxonomy" id="252740"/>
    <lineage>
        <taxon>Eukaryota</taxon>
        <taxon>Fungi</taxon>
        <taxon>Dikarya</taxon>
        <taxon>Ascomycota</taxon>
        <taxon>Pezizomycotina</taxon>
        <taxon>Sordariomycetes</taxon>
        <taxon>Sordariomycetidae</taxon>
        <taxon>Diaporthales</taxon>
        <taxon>Cytosporaceae</taxon>
        <taxon>Cytospora</taxon>
    </lineage>
</organism>